<dbReference type="EMBL" id="MAEM01000243">
    <property type="protein sequence ID" value="OBS01862.1"/>
    <property type="molecule type" value="Genomic_DNA"/>
</dbReference>
<dbReference type="AlphaFoldDB" id="A0A1A6BHN1"/>
<dbReference type="Proteomes" id="UP000093757">
    <property type="component" value="Unassembled WGS sequence"/>
</dbReference>
<evidence type="ECO:0000313" key="3">
    <source>
        <dbReference type="Proteomes" id="UP000093757"/>
    </source>
</evidence>
<proteinExistence type="predicted"/>
<evidence type="ECO:0000313" key="2">
    <source>
        <dbReference type="EMBL" id="OBS01862.1"/>
    </source>
</evidence>
<dbReference type="RefSeq" id="WP_065133871.1">
    <property type="nucleotide sequence ID" value="NZ_MAEM01000243.1"/>
</dbReference>
<organism evidence="2 3">
    <name type="scientific">Mycobacterium gordonae</name>
    <dbReference type="NCBI Taxonomy" id="1778"/>
    <lineage>
        <taxon>Bacteria</taxon>
        <taxon>Bacillati</taxon>
        <taxon>Actinomycetota</taxon>
        <taxon>Actinomycetes</taxon>
        <taxon>Mycobacteriales</taxon>
        <taxon>Mycobacteriaceae</taxon>
        <taxon>Mycobacterium</taxon>
    </lineage>
</organism>
<sequence length="74" mass="8499">MRFRDIRAGVTGGNPVPSHLAAATTPARTKSTAIKHPPAWYGARHQMARDQANQQPNRSRRQRQTRKRRVGRWK</sequence>
<protein>
    <submittedName>
        <fullName evidence="2">Uncharacterized protein</fullName>
    </submittedName>
</protein>
<gene>
    <name evidence="2" type="ORF">A9W98_17920</name>
</gene>
<name>A0A1A6BHN1_MYCGO</name>
<evidence type="ECO:0000256" key="1">
    <source>
        <dbReference type="SAM" id="MobiDB-lite"/>
    </source>
</evidence>
<feature type="compositionally biased region" description="Basic residues" evidence="1">
    <location>
        <begin position="58"/>
        <end position="74"/>
    </location>
</feature>
<reference evidence="2 3" key="1">
    <citation type="submission" date="2016-06" db="EMBL/GenBank/DDBJ databases">
        <authorList>
            <person name="Kjaerup R.B."/>
            <person name="Dalgaard T.S."/>
            <person name="Juul-Madsen H.R."/>
        </authorList>
    </citation>
    <scope>NUCLEOTIDE SEQUENCE [LARGE SCALE GENOMIC DNA]</scope>
    <source>
        <strain evidence="2 3">1245752.6</strain>
    </source>
</reference>
<comment type="caution">
    <text evidence="2">The sequence shown here is derived from an EMBL/GenBank/DDBJ whole genome shotgun (WGS) entry which is preliminary data.</text>
</comment>
<accession>A0A1A6BHN1</accession>
<feature type="region of interest" description="Disordered" evidence="1">
    <location>
        <begin position="1"/>
        <end position="74"/>
    </location>
</feature>